<protein>
    <recommendedName>
        <fullName evidence="4">Choice-of-anchor D domain-containing protein</fullName>
    </recommendedName>
</protein>
<keyword evidence="1" id="KW-0732">Signal</keyword>
<dbReference type="NCBIfam" id="NF012200">
    <property type="entry name" value="choice_anch_D"/>
    <property type="match status" value="2"/>
</dbReference>
<reference evidence="2 3" key="1">
    <citation type="submission" date="2019-03" db="EMBL/GenBank/DDBJ databases">
        <title>Genomic Encyclopedia of Type Strains, Phase IV (KMG-IV): sequencing the most valuable type-strain genomes for metagenomic binning, comparative biology and taxonomic classification.</title>
        <authorList>
            <person name="Goeker M."/>
        </authorList>
    </citation>
    <scope>NUCLEOTIDE SEQUENCE [LARGE SCALE GENOMIC DNA]</scope>
    <source>
        <strain evidence="2 3">DSM 21944</strain>
    </source>
</reference>
<name>A0A4R3LAJ1_9GAMM</name>
<dbReference type="InterPro" id="IPR013783">
    <property type="entry name" value="Ig-like_fold"/>
</dbReference>
<dbReference type="RefSeq" id="WP_164484001.1">
    <property type="nucleotide sequence ID" value="NZ_JBHLWF010000081.1"/>
</dbReference>
<accession>A0A4R3LAJ1</accession>
<feature type="signal peptide" evidence="1">
    <location>
        <begin position="1"/>
        <end position="23"/>
    </location>
</feature>
<organism evidence="2 3">
    <name type="scientific">Pseudofulvimonas gallinarii</name>
    <dbReference type="NCBI Taxonomy" id="634155"/>
    <lineage>
        <taxon>Bacteria</taxon>
        <taxon>Pseudomonadati</taxon>
        <taxon>Pseudomonadota</taxon>
        <taxon>Gammaproteobacteria</taxon>
        <taxon>Lysobacterales</taxon>
        <taxon>Rhodanobacteraceae</taxon>
        <taxon>Pseudofulvimonas</taxon>
    </lineage>
</organism>
<evidence type="ECO:0000313" key="2">
    <source>
        <dbReference type="EMBL" id="TCS94526.1"/>
    </source>
</evidence>
<dbReference type="Gene3D" id="2.60.40.10">
    <property type="entry name" value="Immunoglobulins"/>
    <property type="match status" value="2"/>
</dbReference>
<dbReference type="EMBL" id="SMAF01000021">
    <property type="protein sequence ID" value="TCS94526.1"/>
    <property type="molecule type" value="Genomic_DNA"/>
</dbReference>
<comment type="caution">
    <text evidence="2">The sequence shown here is derived from an EMBL/GenBank/DDBJ whole genome shotgun (WGS) entry which is preliminary data.</text>
</comment>
<keyword evidence="3" id="KW-1185">Reference proteome</keyword>
<gene>
    <name evidence="2" type="ORF">EDC25_12145</name>
</gene>
<evidence type="ECO:0000256" key="1">
    <source>
        <dbReference type="SAM" id="SignalP"/>
    </source>
</evidence>
<dbReference type="Proteomes" id="UP000294599">
    <property type="component" value="Unassembled WGS sequence"/>
</dbReference>
<dbReference type="AlphaFoldDB" id="A0A4R3LAJ1"/>
<sequence>MKRTASIFVIAALFALAGAHAHAAPGDRPLAAPLFVLDRTDMVNAGAGDMGAPAANGGGIGEIVLAGVSGTVNKALLYWHGVDLDWPAHGYVGGDNRYEQPQIRFNGNPVVGERLGSGGYNNNWGSGTQNAPQKYSAALYRADVTALVTGNGTYTLEGLADGAGHSASGASLIVYFDDGNPANDVRVEHYEAMDSNVDTGKGYHWLSRLPLHYVGGRAELWLHVADGQRNQTDGTFRIRVYPGLLPGDASNFSFSTPYRGQHLWGGDTVPHMLASRPSGGGGLWDIQQFDITPALHQPGEYLVYSYYGVDGIDFLTLMVMQVVQSAPGAPPAVTPWRHDFGDHPQGTPSAPQSFTFHNRQNDSITVTSVTRGHASFSIASDTCTGVSLAPGATCVVEVTCAPNSAPRDFRSQLVFNWQDGFGNARTSGAIERCSGVAEGPVGRIAVDPGEAWLGAVSPGSSSPSRRFTVQSIGDSDATMTKVEVTGAYRLEYAKVEDTCLGSTLAPGEQCHFDLQFRPRPDRPLTTMPAEVVVEFTTPGVMHVPAAIPIGATVAPAADHIFADGFEAP</sequence>
<evidence type="ECO:0008006" key="4">
    <source>
        <dbReference type="Google" id="ProtNLM"/>
    </source>
</evidence>
<evidence type="ECO:0000313" key="3">
    <source>
        <dbReference type="Proteomes" id="UP000294599"/>
    </source>
</evidence>
<proteinExistence type="predicted"/>
<feature type="chain" id="PRO_5020868378" description="Choice-of-anchor D domain-containing protein" evidence="1">
    <location>
        <begin position="24"/>
        <end position="568"/>
    </location>
</feature>